<keyword evidence="4" id="KW-1185">Reference proteome</keyword>
<sequence length="271" mass="31023">MNQPAGSNSIVVVLTFSSAKVRLLTKQVSQQKHLLLQEETINQNLTADVHRLEAELDGAMGEKNASKKKMKKLSKRLKKVQGVASSYRMNDMNEHDYTSTDNMLEDQLYLNDQEYCADKHMKAVALAAASIYILHHSYEMKTDRCRKAMERQFGMTFHLMCKHDPLCTIGESIRKATQVESTRLWRVKHKISIRSLGIHHFKDFKKAAGTDDNVPMGMEPGSDSDSDDSNSEEEEEEEEEKEEDAEQTQEYQTPPGKRQRGATTPRSERRR</sequence>
<feature type="region of interest" description="Disordered" evidence="2">
    <location>
        <begin position="207"/>
        <end position="271"/>
    </location>
</feature>
<reference evidence="3 4" key="1">
    <citation type="journal article" date="2023" name="Commun. Biol.">
        <title>Genome analysis of Parmales, the sister group of diatoms, reveals the evolutionary specialization of diatoms from phago-mixotrophs to photoautotrophs.</title>
        <authorList>
            <person name="Ban H."/>
            <person name="Sato S."/>
            <person name="Yoshikawa S."/>
            <person name="Yamada K."/>
            <person name="Nakamura Y."/>
            <person name="Ichinomiya M."/>
            <person name="Sato N."/>
            <person name="Blanc-Mathieu R."/>
            <person name="Endo H."/>
            <person name="Kuwata A."/>
            <person name="Ogata H."/>
        </authorList>
    </citation>
    <scope>NUCLEOTIDE SEQUENCE [LARGE SCALE GENOMIC DNA]</scope>
</reference>
<accession>A0ABQ6N435</accession>
<evidence type="ECO:0000313" key="4">
    <source>
        <dbReference type="Proteomes" id="UP001165060"/>
    </source>
</evidence>
<feature type="compositionally biased region" description="Acidic residues" evidence="2">
    <location>
        <begin position="222"/>
        <end position="247"/>
    </location>
</feature>
<name>A0ABQ6N435_9STRA</name>
<evidence type="ECO:0000313" key="3">
    <source>
        <dbReference type="EMBL" id="GMI39862.1"/>
    </source>
</evidence>
<protein>
    <submittedName>
        <fullName evidence="3">Uncharacterized protein</fullName>
    </submittedName>
</protein>
<evidence type="ECO:0000256" key="2">
    <source>
        <dbReference type="SAM" id="MobiDB-lite"/>
    </source>
</evidence>
<organism evidence="3 4">
    <name type="scientific">Tetraparma gracilis</name>
    <dbReference type="NCBI Taxonomy" id="2962635"/>
    <lineage>
        <taxon>Eukaryota</taxon>
        <taxon>Sar</taxon>
        <taxon>Stramenopiles</taxon>
        <taxon>Ochrophyta</taxon>
        <taxon>Bolidophyceae</taxon>
        <taxon>Parmales</taxon>
        <taxon>Triparmaceae</taxon>
        <taxon>Tetraparma</taxon>
    </lineage>
</organism>
<proteinExistence type="predicted"/>
<comment type="caution">
    <text evidence="3">The sequence shown here is derived from an EMBL/GenBank/DDBJ whole genome shotgun (WGS) entry which is preliminary data.</text>
</comment>
<dbReference type="EMBL" id="BRYB01003632">
    <property type="protein sequence ID" value="GMI39862.1"/>
    <property type="molecule type" value="Genomic_DNA"/>
</dbReference>
<dbReference type="Proteomes" id="UP001165060">
    <property type="component" value="Unassembled WGS sequence"/>
</dbReference>
<feature type="coiled-coil region" evidence="1">
    <location>
        <begin position="35"/>
        <end position="69"/>
    </location>
</feature>
<evidence type="ECO:0000256" key="1">
    <source>
        <dbReference type="SAM" id="Coils"/>
    </source>
</evidence>
<gene>
    <name evidence="3" type="ORF">TeGR_g12417</name>
</gene>
<keyword evidence="1" id="KW-0175">Coiled coil</keyword>